<gene>
    <name evidence="1" type="ORF">V6N12_073007</name>
</gene>
<dbReference type="EMBL" id="JBBPBM010000230">
    <property type="protein sequence ID" value="KAK8499742.1"/>
    <property type="molecule type" value="Genomic_DNA"/>
</dbReference>
<organism evidence="1 2">
    <name type="scientific">Hibiscus sabdariffa</name>
    <name type="common">roselle</name>
    <dbReference type="NCBI Taxonomy" id="183260"/>
    <lineage>
        <taxon>Eukaryota</taxon>
        <taxon>Viridiplantae</taxon>
        <taxon>Streptophyta</taxon>
        <taxon>Embryophyta</taxon>
        <taxon>Tracheophyta</taxon>
        <taxon>Spermatophyta</taxon>
        <taxon>Magnoliopsida</taxon>
        <taxon>eudicotyledons</taxon>
        <taxon>Gunneridae</taxon>
        <taxon>Pentapetalae</taxon>
        <taxon>rosids</taxon>
        <taxon>malvids</taxon>
        <taxon>Malvales</taxon>
        <taxon>Malvaceae</taxon>
        <taxon>Malvoideae</taxon>
        <taxon>Hibiscus</taxon>
    </lineage>
</organism>
<evidence type="ECO:0000313" key="1">
    <source>
        <dbReference type="EMBL" id="KAK8499742.1"/>
    </source>
</evidence>
<keyword evidence="2" id="KW-1185">Reference proteome</keyword>
<sequence>MNKKLGEDLPISGKLDGEDSEVTPLRVVLEEDRHNSCSFDGVDNGTGQYLVASFDTVILESKENCALAIVDHLWEVSRRLDLGGEVKHLVQNFEVSDGQDLLAVGSGGAIDVSILQCKAGVGGLDVASNRTLCVSICDDGRGSGFVNLYWFIVYHCVVSIIWIGVYNGQGDKSVEVFVLYRDKNCVVDLLVKEGVDMESEFVLFDGSIL</sequence>
<comment type="caution">
    <text evidence="1">The sequence shown here is derived from an EMBL/GenBank/DDBJ whole genome shotgun (WGS) entry which is preliminary data.</text>
</comment>
<dbReference type="Proteomes" id="UP001472677">
    <property type="component" value="Unassembled WGS sequence"/>
</dbReference>
<evidence type="ECO:0000313" key="2">
    <source>
        <dbReference type="Proteomes" id="UP001472677"/>
    </source>
</evidence>
<reference evidence="1 2" key="1">
    <citation type="journal article" date="2024" name="G3 (Bethesda)">
        <title>Genome assembly of Hibiscus sabdariffa L. provides insights into metabolisms of medicinal natural products.</title>
        <authorList>
            <person name="Kim T."/>
        </authorList>
    </citation>
    <scope>NUCLEOTIDE SEQUENCE [LARGE SCALE GENOMIC DNA]</scope>
    <source>
        <strain evidence="1">TK-2024</strain>
        <tissue evidence="1">Old leaves</tissue>
    </source>
</reference>
<name>A0ABR2AZG4_9ROSI</name>
<accession>A0ABR2AZG4</accession>
<proteinExistence type="predicted"/>
<protein>
    <submittedName>
        <fullName evidence="1">Uncharacterized protein</fullName>
    </submittedName>
</protein>